<organism evidence="1 2">
    <name type="scientific">Romanomermis culicivorax</name>
    <name type="common">Nematode worm</name>
    <dbReference type="NCBI Taxonomy" id="13658"/>
    <lineage>
        <taxon>Eukaryota</taxon>
        <taxon>Metazoa</taxon>
        <taxon>Ecdysozoa</taxon>
        <taxon>Nematoda</taxon>
        <taxon>Enoplea</taxon>
        <taxon>Dorylaimia</taxon>
        <taxon>Mermithida</taxon>
        <taxon>Mermithoidea</taxon>
        <taxon>Mermithidae</taxon>
        <taxon>Romanomermis</taxon>
    </lineage>
</organism>
<keyword evidence="1" id="KW-1185">Reference proteome</keyword>
<dbReference type="AlphaFoldDB" id="A0A915HIP6"/>
<evidence type="ECO:0000313" key="2">
    <source>
        <dbReference type="WBParaSite" id="nRc.2.0.1.t01304-RA"/>
    </source>
</evidence>
<dbReference type="Proteomes" id="UP000887565">
    <property type="component" value="Unplaced"/>
</dbReference>
<dbReference type="WBParaSite" id="nRc.2.0.1.t01304-RA">
    <property type="protein sequence ID" value="nRc.2.0.1.t01304-RA"/>
    <property type="gene ID" value="nRc.2.0.1.g01304"/>
</dbReference>
<protein>
    <submittedName>
        <fullName evidence="2">Uncharacterized protein</fullName>
    </submittedName>
</protein>
<evidence type="ECO:0000313" key="1">
    <source>
        <dbReference type="Proteomes" id="UP000887565"/>
    </source>
</evidence>
<sequence length="134" mass="15255">MPTKIVDLSTANAVLYVPNLIEQDYDNLKDGQKTTRLKSQSGALLEFFGVNSLFIIKCCDEGPKSRNALSKADNRCSTVDSNCLKRIFNDSASLYALRFRDKKKRENRGAVFSLRSYSQIIALWRKTNNLRNKL</sequence>
<accession>A0A915HIP6</accession>
<proteinExistence type="predicted"/>
<name>A0A915HIP6_ROMCU</name>
<reference evidence="2" key="1">
    <citation type="submission" date="2022-11" db="UniProtKB">
        <authorList>
            <consortium name="WormBaseParasite"/>
        </authorList>
    </citation>
    <scope>IDENTIFICATION</scope>
</reference>